<feature type="chain" id="PRO_5010858596" description="Lipoprotein" evidence="1">
    <location>
        <begin position="22"/>
        <end position="139"/>
    </location>
</feature>
<accession>A0A1X7CUF4</accession>
<sequence>MNQKILPSLLLCLASVGVAHAAEPKCQSQTNGAHTSKLCVSQTPFQHDYYTLWVDGAPIFTLPDDYIESVTLTHRIPEDAAIEFPLSKQGTPTVSITGGCTPISEQQDIDGKKVGIEVGRSCSFKWGAVSVLDNLQVRY</sequence>
<gene>
    <name evidence="2" type="ORF">SAMN06295900_1024</name>
</gene>
<feature type="signal peptide" evidence="1">
    <location>
        <begin position="1"/>
        <end position="21"/>
    </location>
</feature>
<evidence type="ECO:0000313" key="2">
    <source>
        <dbReference type="EMBL" id="SMF03043.1"/>
    </source>
</evidence>
<keyword evidence="3" id="KW-1185">Reference proteome</keyword>
<reference evidence="3" key="1">
    <citation type="submission" date="2017-04" db="EMBL/GenBank/DDBJ databases">
        <authorList>
            <person name="Varghese N."/>
            <person name="Submissions S."/>
        </authorList>
    </citation>
    <scope>NUCLEOTIDE SEQUENCE [LARGE SCALE GENOMIC DNA]</scope>
    <source>
        <strain evidence="3">Ballard 720</strain>
    </source>
</reference>
<organism evidence="2 3">
    <name type="scientific">Trinickia caryophylli</name>
    <name type="common">Paraburkholderia caryophylli</name>
    <dbReference type="NCBI Taxonomy" id="28094"/>
    <lineage>
        <taxon>Bacteria</taxon>
        <taxon>Pseudomonadati</taxon>
        <taxon>Pseudomonadota</taxon>
        <taxon>Betaproteobacteria</taxon>
        <taxon>Burkholderiales</taxon>
        <taxon>Burkholderiaceae</taxon>
        <taxon>Trinickia</taxon>
    </lineage>
</organism>
<evidence type="ECO:0000256" key="1">
    <source>
        <dbReference type="SAM" id="SignalP"/>
    </source>
</evidence>
<evidence type="ECO:0008006" key="4">
    <source>
        <dbReference type="Google" id="ProtNLM"/>
    </source>
</evidence>
<proteinExistence type="predicted"/>
<keyword evidence="1" id="KW-0732">Signal</keyword>
<dbReference type="OrthoDB" id="7063247at2"/>
<dbReference type="RefSeq" id="WP_085224527.1">
    <property type="nucleotide sequence ID" value="NZ_BSQD01000002.1"/>
</dbReference>
<dbReference type="AlphaFoldDB" id="A0A1X7CUF4"/>
<protein>
    <recommendedName>
        <fullName evidence="4">Lipoprotein</fullName>
    </recommendedName>
</protein>
<dbReference type="Proteomes" id="UP000192911">
    <property type="component" value="Unassembled WGS sequence"/>
</dbReference>
<dbReference type="GeneID" id="95552672"/>
<evidence type="ECO:0000313" key="3">
    <source>
        <dbReference type="Proteomes" id="UP000192911"/>
    </source>
</evidence>
<dbReference type="EMBL" id="FXAH01000002">
    <property type="protein sequence ID" value="SMF03043.1"/>
    <property type="molecule type" value="Genomic_DNA"/>
</dbReference>
<name>A0A1X7CUF4_TRICW</name>